<dbReference type="GO" id="GO:0016020">
    <property type="term" value="C:membrane"/>
    <property type="evidence" value="ECO:0007669"/>
    <property type="project" value="GOC"/>
</dbReference>
<dbReference type="InterPro" id="IPR001451">
    <property type="entry name" value="Hexapep"/>
</dbReference>
<comment type="catalytic activity">
    <reaction evidence="6">
        <text>a (3R)-hydroxyacyl-[ACP] + UDP-N-acetyl-alpha-D-glucosamine = a UDP-3-O-[(3R)-3-hydroxyacyl]-N-acetyl-alpha-D-glucosamine + holo-[ACP]</text>
        <dbReference type="Rhea" id="RHEA:67812"/>
        <dbReference type="Rhea" id="RHEA-COMP:9685"/>
        <dbReference type="Rhea" id="RHEA-COMP:9945"/>
        <dbReference type="ChEBI" id="CHEBI:57705"/>
        <dbReference type="ChEBI" id="CHEBI:64479"/>
        <dbReference type="ChEBI" id="CHEBI:78827"/>
        <dbReference type="ChEBI" id="CHEBI:173225"/>
        <dbReference type="EC" id="2.3.1.129"/>
    </reaction>
</comment>
<protein>
    <recommendedName>
        <fullName evidence="6">Acyl-[acyl-carrier-protein]--UDP-N-acetylglucosamine O-acyltransferase</fullName>
        <shortName evidence="6">UDP-N-acetylglucosamine acyltransferase</shortName>
        <ecNumber evidence="6">2.3.1.129</ecNumber>
    </recommendedName>
</protein>
<dbReference type="NCBIfam" id="NF003657">
    <property type="entry name" value="PRK05289.1"/>
    <property type="match status" value="1"/>
</dbReference>
<comment type="pathway">
    <text evidence="6">Glycolipid biosynthesis; lipid IV(A) biosynthesis; lipid IV(A) from (3R)-3-hydroxytetradecanoyl-[acyl-carrier-protein] and UDP-N-acetyl-alpha-D-glucosamine: step 1/6.</text>
</comment>
<dbReference type="Pfam" id="PF13720">
    <property type="entry name" value="Acetyltransf_11"/>
    <property type="match status" value="1"/>
</dbReference>
<evidence type="ECO:0000313" key="8">
    <source>
        <dbReference type="EMBL" id="XDT73499.1"/>
    </source>
</evidence>
<evidence type="ECO:0000256" key="5">
    <source>
        <dbReference type="ARBA" id="ARBA00023315"/>
    </source>
</evidence>
<comment type="subcellular location">
    <subcellularLocation>
        <location evidence="6">Cytoplasm</location>
    </subcellularLocation>
</comment>
<evidence type="ECO:0000256" key="6">
    <source>
        <dbReference type="HAMAP-Rule" id="MF_00387"/>
    </source>
</evidence>
<dbReference type="PIRSF" id="PIRSF000456">
    <property type="entry name" value="UDP-GlcNAc_acltr"/>
    <property type="match status" value="1"/>
</dbReference>
<keyword evidence="6" id="KW-0677">Repeat</keyword>
<comment type="function">
    <text evidence="6">Involved in the biosynthesis of lipid A, a phosphorylated glycolipid that anchors the lipopolysaccharide to the outer membrane of the cell.</text>
</comment>
<dbReference type="AlphaFoldDB" id="A0AB39UZ02"/>
<reference evidence="8" key="1">
    <citation type="submission" date="2024-05" db="EMBL/GenBank/DDBJ databases">
        <title>Genome sequencing of novel strain.</title>
        <authorList>
            <person name="Ganbat D."/>
            <person name="Ganbat S."/>
            <person name="Lee S.-J."/>
        </authorList>
    </citation>
    <scope>NUCLEOTIDE SEQUENCE</scope>
    <source>
        <strain evidence="8">SMD15-11</strain>
    </source>
</reference>
<comment type="subunit">
    <text evidence="6">Homotrimer.</text>
</comment>
<dbReference type="InterPro" id="IPR010137">
    <property type="entry name" value="Lipid_A_LpxA"/>
</dbReference>
<dbReference type="InterPro" id="IPR011004">
    <property type="entry name" value="Trimer_LpxA-like_sf"/>
</dbReference>
<dbReference type="Gene3D" id="1.20.1180.10">
    <property type="entry name" value="Udp N-acetylglucosamine O-acyltransferase, C-terminal domain"/>
    <property type="match status" value="1"/>
</dbReference>
<dbReference type="HAMAP" id="MF_00387">
    <property type="entry name" value="LpxA"/>
    <property type="match status" value="1"/>
</dbReference>
<evidence type="ECO:0000256" key="4">
    <source>
        <dbReference type="ARBA" id="ARBA00023098"/>
    </source>
</evidence>
<proteinExistence type="inferred from homology"/>
<dbReference type="NCBIfam" id="TIGR01852">
    <property type="entry name" value="lipid_A_lpxA"/>
    <property type="match status" value="1"/>
</dbReference>
<dbReference type="PANTHER" id="PTHR43480:SF1">
    <property type="entry name" value="ACYL-[ACYL-CARRIER-PROTEIN]--UDP-N-ACETYLGLUCOSAMINE O-ACYLTRANSFERASE, MITOCHONDRIAL-RELATED"/>
    <property type="match status" value="1"/>
</dbReference>
<organism evidence="8">
    <name type="scientific">Thermohahella caldifontis</name>
    <dbReference type="NCBI Taxonomy" id="3142973"/>
    <lineage>
        <taxon>Bacteria</taxon>
        <taxon>Pseudomonadati</taxon>
        <taxon>Pseudomonadota</taxon>
        <taxon>Gammaproteobacteria</taxon>
        <taxon>Oceanospirillales</taxon>
        <taxon>Hahellaceae</taxon>
        <taxon>Thermohahella</taxon>
    </lineage>
</organism>
<sequence length="257" mass="27945">MAIHPQAIVDPRAELAPDVEVGPFSVIGPDVSIDTGTVIHSHVVVKGPTHIGRHNEIFQFASVGEACQDKKYKGEPTRLEIGDHNVIRENCTLHRGTVQDEGVTRMGSHNLLMAYVHVAHDCRIGDHVILANMATLAGHVTVDDHAILGGGTMVHQFCHIGAHSMAGGGSIVLKDIPAFVMASGQSAKPHGLNVEGLRRRGFSPEQIRTLKNAYKRVYRQGLTLDEAISRILEESGDEPMIQVFVDSLRRATRGIVR</sequence>
<gene>
    <name evidence="6 8" type="primary">lpxA</name>
    <name evidence="8" type="ORF">AAIA72_05900</name>
</gene>
<comment type="similarity">
    <text evidence="6">Belongs to the transferase hexapeptide repeat family. LpxA subfamily.</text>
</comment>
<keyword evidence="6" id="KW-0963">Cytoplasm</keyword>
<keyword evidence="2 6" id="KW-0441">Lipid A biosynthesis</keyword>
<dbReference type="SUPFAM" id="SSF51161">
    <property type="entry name" value="Trimeric LpxA-like enzymes"/>
    <property type="match status" value="1"/>
</dbReference>
<evidence type="ECO:0000256" key="2">
    <source>
        <dbReference type="ARBA" id="ARBA00022556"/>
    </source>
</evidence>
<keyword evidence="1 6" id="KW-0444">Lipid biosynthesis</keyword>
<accession>A0AB39UZ02</accession>
<dbReference type="Pfam" id="PF00132">
    <property type="entry name" value="Hexapep"/>
    <property type="match status" value="2"/>
</dbReference>
<dbReference type="EMBL" id="CP154858">
    <property type="protein sequence ID" value="XDT73499.1"/>
    <property type="molecule type" value="Genomic_DNA"/>
</dbReference>
<keyword evidence="3 6" id="KW-0808">Transferase</keyword>
<dbReference type="RefSeq" id="WP_369602490.1">
    <property type="nucleotide sequence ID" value="NZ_CP154858.1"/>
</dbReference>
<evidence type="ECO:0000256" key="1">
    <source>
        <dbReference type="ARBA" id="ARBA00022516"/>
    </source>
</evidence>
<dbReference type="EC" id="2.3.1.129" evidence="6"/>
<dbReference type="CDD" id="cd03351">
    <property type="entry name" value="LbH_UDP-GlcNAc_AT"/>
    <property type="match status" value="1"/>
</dbReference>
<evidence type="ECO:0000259" key="7">
    <source>
        <dbReference type="Pfam" id="PF13720"/>
    </source>
</evidence>
<keyword evidence="5 6" id="KW-0012">Acyltransferase</keyword>
<dbReference type="GO" id="GO:0009245">
    <property type="term" value="P:lipid A biosynthetic process"/>
    <property type="evidence" value="ECO:0007669"/>
    <property type="project" value="UniProtKB-UniRule"/>
</dbReference>
<evidence type="ECO:0000256" key="3">
    <source>
        <dbReference type="ARBA" id="ARBA00022679"/>
    </source>
</evidence>
<dbReference type="GO" id="GO:0005737">
    <property type="term" value="C:cytoplasm"/>
    <property type="evidence" value="ECO:0007669"/>
    <property type="project" value="UniProtKB-SubCell"/>
</dbReference>
<dbReference type="GO" id="GO:0008780">
    <property type="term" value="F:acyl-[acyl-carrier-protein]-UDP-N-acetylglucosamine O-acyltransferase activity"/>
    <property type="evidence" value="ECO:0007669"/>
    <property type="project" value="UniProtKB-UniRule"/>
</dbReference>
<keyword evidence="4 6" id="KW-0443">Lipid metabolism</keyword>
<dbReference type="Gene3D" id="2.160.10.10">
    <property type="entry name" value="Hexapeptide repeat proteins"/>
    <property type="match status" value="1"/>
</dbReference>
<name>A0AB39UZ02_9GAMM</name>
<dbReference type="KEGG" id="tcd:AAIA72_05900"/>
<dbReference type="InterPro" id="IPR029098">
    <property type="entry name" value="Acetyltransf_C"/>
</dbReference>
<dbReference type="PANTHER" id="PTHR43480">
    <property type="entry name" value="ACYL-[ACYL-CARRIER-PROTEIN]--UDP-N-ACETYLGLUCOSAMINE O-ACYLTRANSFERASE"/>
    <property type="match status" value="1"/>
</dbReference>
<dbReference type="InterPro" id="IPR037157">
    <property type="entry name" value="Acetyltransf_C_sf"/>
</dbReference>
<feature type="domain" description="UDP N-acetylglucosamine O-acyltransferase C-terminal" evidence="7">
    <location>
        <begin position="175"/>
        <end position="256"/>
    </location>
</feature>